<proteinExistence type="predicted"/>
<dbReference type="Proteomes" id="UP000282184">
    <property type="component" value="Unassembled WGS sequence"/>
</dbReference>
<name>A0A431TV36_9BACT</name>
<dbReference type="RefSeq" id="WP_126696220.1">
    <property type="nucleotide sequence ID" value="NZ_RXOF01000022.1"/>
</dbReference>
<evidence type="ECO:0000313" key="2">
    <source>
        <dbReference type="Proteomes" id="UP000282184"/>
    </source>
</evidence>
<comment type="caution">
    <text evidence="1">The sequence shown here is derived from an EMBL/GenBank/DDBJ whole genome shotgun (WGS) entry which is preliminary data.</text>
</comment>
<reference evidence="1 2" key="1">
    <citation type="submission" date="2018-12" db="EMBL/GenBank/DDBJ databases">
        <title>Hymenobacter gummosus sp. nov., isolated from a spring.</title>
        <authorList>
            <person name="Nie L."/>
        </authorList>
    </citation>
    <scope>NUCLEOTIDE SEQUENCE [LARGE SCALE GENOMIC DNA]</scope>
    <source>
        <strain evidence="1 2">KCTC 52166</strain>
    </source>
</reference>
<gene>
    <name evidence="1" type="ORF">EJV47_26410</name>
</gene>
<organism evidence="1 2">
    <name type="scientific">Hymenobacter gummosus</name>
    <dbReference type="NCBI Taxonomy" id="1776032"/>
    <lineage>
        <taxon>Bacteria</taxon>
        <taxon>Pseudomonadati</taxon>
        <taxon>Bacteroidota</taxon>
        <taxon>Cytophagia</taxon>
        <taxon>Cytophagales</taxon>
        <taxon>Hymenobacteraceae</taxon>
        <taxon>Hymenobacter</taxon>
    </lineage>
</organism>
<sequence>MDTTIVHLSNLLGEIPAFAQVAAVYGTQGIANGRDGLAVRYPDGTETFHPVGDGSRPWLRKLFPWLGWRAEVGHDADYKTFVFRFSTYQDSLVTKTRSRVLCAQAWGMLR</sequence>
<dbReference type="EMBL" id="RXOF01000022">
    <property type="protein sequence ID" value="RTQ45106.1"/>
    <property type="molecule type" value="Genomic_DNA"/>
</dbReference>
<keyword evidence="2" id="KW-1185">Reference proteome</keyword>
<dbReference type="AlphaFoldDB" id="A0A431TV36"/>
<protein>
    <submittedName>
        <fullName evidence="1">Uncharacterized protein</fullName>
    </submittedName>
</protein>
<evidence type="ECO:0000313" key="1">
    <source>
        <dbReference type="EMBL" id="RTQ45106.1"/>
    </source>
</evidence>
<accession>A0A431TV36</accession>